<evidence type="ECO:0000313" key="1">
    <source>
        <dbReference type="EMBL" id="KAF2469861.1"/>
    </source>
</evidence>
<reference evidence="1" key="1">
    <citation type="journal article" date="2020" name="Stud. Mycol.">
        <title>101 Dothideomycetes genomes: a test case for predicting lifestyles and emergence of pathogens.</title>
        <authorList>
            <person name="Haridas S."/>
            <person name="Albert R."/>
            <person name="Binder M."/>
            <person name="Bloem J."/>
            <person name="Labutti K."/>
            <person name="Salamov A."/>
            <person name="Andreopoulos B."/>
            <person name="Baker S."/>
            <person name="Barry K."/>
            <person name="Bills G."/>
            <person name="Bluhm B."/>
            <person name="Cannon C."/>
            <person name="Castanera R."/>
            <person name="Culley D."/>
            <person name="Daum C."/>
            <person name="Ezra D."/>
            <person name="Gonzalez J."/>
            <person name="Henrissat B."/>
            <person name="Kuo A."/>
            <person name="Liang C."/>
            <person name="Lipzen A."/>
            <person name="Lutzoni F."/>
            <person name="Magnuson J."/>
            <person name="Mondo S."/>
            <person name="Nolan M."/>
            <person name="Ohm R."/>
            <person name="Pangilinan J."/>
            <person name="Park H.-J."/>
            <person name="Ramirez L."/>
            <person name="Alfaro M."/>
            <person name="Sun H."/>
            <person name="Tritt A."/>
            <person name="Yoshinaga Y."/>
            <person name="Zwiers L.-H."/>
            <person name="Turgeon B."/>
            <person name="Goodwin S."/>
            <person name="Spatafora J."/>
            <person name="Crous P."/>
            <person name="Grigoriev I."/>
        </authorList>
    </citation>
    <scope>NUCLEOTIDE SEQUENCE</scope>
    <source>
        <strain evidence="1">ATCC 200398</strain>
    </source>
</reference>
<organism evidence="1 2">
    <name type="scientific">Lindgomyces ingoldianus</name>
    <dbReference type="NCBI Taxonomy" id="673940"/>
    <lineage>
        <taxon>Eukaryota</taxon>
        <taxon>Fungi</taxon>
        <taxon>Dikarya</taxon>
        <taxon>Ascomycota</taxon>
        <taxon>Pezizomycotina</taxon>
        <taxon>Dothideomycetes</taxon>
        <taxon>Pleosporomycetidae</taxon>
        <taxon>Pleosporales</taxon>
        <taxon>Lindgomycetaceae</taxon>
        <taxon>Lindgomyces</taxon>
    </lineage>
</organism>
<gene>
    <name evidence="1" type="ORF">BDR25DRAFT_325995</name>
</gene>
<keyword evidence="2" id="KW-1185">Reference proteome</keyword>
<evidence type="ECO:0000313" key="2">
    <source>
        <dbReference type="Proteomes" id="UP000799755"/>
    </source>
</evidence>
<sequence length="556" mass="59916">MAHHLPRYVDTLIIGNGPSALILSYILHGHIPYYVGGHHDALLDLKLTKKPNLLDLTPDLYDHFLSSLRYSTQALPVNTLLDTLIRPNADTELNPQSCIEWRYEPDKAVPHLAVGATSQPGGQWGENPVSVSAEIGTLSYAEMLSLPGYSYSEYMGKSKKQEQCDFVRPSRTEVANYLKMYPETVGISDAIHTGVKVDNVSRTVDGFIVGSLGIRCKHLVLASGIFTVNIPPPPLLLPIADIDSAHEPLLVIGSGFSAADTIISAPPTRKIIHIFQWAPDTRPSPLRGCHHTAYPEYATVYRQMKLAAIASTKALSIRSSMLRRKSNPFFSSRDWTSHYEGLPNAEILSVSRLEGAPSVTATIRLASGNTVTRLVGGLEYVVGRRGSLDYLSPELRSEILGTALEEVSSSTLISGRTLRAKTESSLEVARNIFVIGSLAGDSLIRHAVGGCAFAAGHILGKIASNFSPSSTPAPTPTPSTRSPSPSARSDRISTSPSPSASTASSPMLLAANGHADLHLDRRKLARAVEVTNAENRCWQDSGWWAGGLGPLKPPDA</sequence>
<protein>
    <submittedName>
        <fullName evidence="1">Uncharacterized protein</fullName>
    </submittedName>
</protein>
<comment type="caution">
    <text evidence="1">The sequence shown here is derived from an EMBL/GenBank/DDBJ whole genome shotgun (WGS) entry which is preliminary data.</text>
</comment>
<name>A0ACB6QSF1_9PLEO</name>
<dbReference type="Proteomes" id="UP000799755">
    <property type="component" value="Unassembled WGS sequence"/>
</dbReference>
<proteinExistence type="predicted"/>
<accession>A0ACB6QSF1</accession>
<dbReference type="EMBL" id="MU003510">
    <property type="protein sequence ID" value="KAF2469861.1"/>
    <property type="molecule type" value="Genomic_DNA"/>
</dbReference>